<keyword evidence="6" id="KW-0378">Hydrolase</keyword>
<dbReference type="InterPro" id="IPR014001">
    <property type="entry name" value="Helicase_ATP-bd"/>
</dbReference>
<evidence type="ECO:0008006" key="15">
    <source>
        <dbReference type="Google" id="ProtNLM"/>
    </source>
</evidence>
<dbReference type="EMBL" id="BA000001">
    <property type="protein sequence ID" value="BAA30347.1"/>
    <property type="molecule type" value="Genomic_DNA"/>
</dbReference>
<dbReference type="Pfam" id="PF00270">
    <property type="entry name" value="DEAD"/>
    <property type="match status" value="1"/>
</dbReference>
<dbReference type="GO" id="GO:0005829">
    <property type="term" value="C:cytosol"/>
    <property type="evidence" value="ECO:0007669"/>
    <property type="project" value="TreeGrafter"/>
</dbReference>
<evidence type="ECO:0000256" key="2">
    <source>
        <dbReference type="ARBA" id="ARBA00009046"/>
    </source>
</evidence>
<evidence type="ECO:0000313" key="14">
    <source>
        <dbReference type="Proteomes" id="UP000000752"/>
    </source>
</evidence>
<evidence type="ECO:0000259" key="10">
    <source>
        <dbReference type="PROSITE" id="PS51192"/>
    </source>
</evidence>
<dbReference type="PROSITE" id="PS51192">
    <property type="entry name" value="HELICASE_ATP_BIND_1"/>
    <property type="match status" value="1"/>
</dbReference>
<evidence type="ECO:0000256" key="5">
    <source>
        <dbReference type="ARBA" id="ARBA00022741"/>
    </source>
</evidence>
<dbReference type="GO" id="GO:0016787">
    <property type="term" value="F:hydrolase activity"/>
    <property type="evidence" value="ECO:0007669"/>
    <property type="project" value="UniProtKB-KW"/>
</dbReference>
<dbReference type="Proteomes" id="UP000000752">
    <property type="component" value="Chromosome"/>
</dbReference>
<protein>
    <recommendedName>
        <fullName evidence="15">CRISPR-associated helicase Cas3</fullName>
    </recommendedName>
</protein>
<dbReference type="InterPro" id="IPR038257">
    <property type="entry name" value="CRISPR-assoc_Cas3_HD_sf"/>
</dbReference>
<evidence type="ECO:0000256" key="4">
    <source>
        <dbReference type="ARBA" id="ARBA00022723"/>
    </source>
</evidence>
<accession>O58935</accession>
<comment type="similarity">
    <text evidence="2">In the central section; belongs to the CRISPR-associated helicase Cas3 family.</text>
</comment>
<dbReference type="GO" id="GO:0003676">
    <property type="term" value="F:nucleic acid binding"/>
    <property type="evidence" value="ECO:0007669"/>
    <property type="project" value="InterPro"/>
</dbReference>
<keyword evidence="8" id="KW-0067">ATP-binding</keyword>
<sequence length="727" mass="84768">MEEMKVCFAKFNPHDFLECHVMDAINVLKSMKRAFPWLEEIFPEVWELEFYTIILHDLGKCALGFQKNPKTWGYRHEILSTPFIQFLDLKDEHKMLVGLSILTHHKPISEVKNYIPIGEYRGEYEARVEELLENKEYIEMYFLKIPLWEIYVFGKKKKLLELPKNWEEDVRDFHFEDLLKWYEENVNRLRDEMIILKGLLNACDHLASAGESSIRFLPDIEQFVEMKIPREKWRPLQLSSSMTEGDVILYAPTGYGKTEAALLWANKNAHRTKKGISSRIFYILPYKASINAMHRRLLEMFKDPGLVGLLHSSSGIYLYSSSLEYKRLLSLYGKIYSPIKITTPFQIMKAFFGVGFFEITLVELINSLLIFDEIHAYESNILGIILAMLELLKEKRAKALVMTATFPKFLEELIKSILNPKELKTPPEEADKFTRHRVNVIDGDIRTLDSEEFPGPRPILIACNTVNTSIEVYSKLKESGANVMLIHGRFTYGDREDKEKMLMNSLSDFDFVVATQVIEVSLDIDFGSIITEPAPLDALIQRFGRVNRRGFGKPRDVYVLTKGSEDDKNVYRPYDVVEETVKILREINGKELRESLIPYLITEAYRREENKIVDKVLEHKEYAMRLFKEIRPMDNYIEGEMEFYKLFGGIEAIPGTYQHVVEDLLNKGQYMEVHKYLVPIPYWLFFAEQENFHRLSDKGPGKYLLVAELEYSPELGLLRKPLEGDII</sequence>
<dbReference type="NCBIfam" id="TIGR01596">
    <property type="entry name" value="cas3_HD"/>
    <property type="match status" value="1"/>
</dbReference>
<dbReference type="SMART" id="SM00487">
    <property type="entry name" value="DEXDc"/>
    <property type="match status" value="1"/>
</dbReference>
<evidence type="ECO:0000259" key="12">
    <source>
        <dbReference type="PROSITE" id="PS51643"/>
    </source>
</evidence>
<dbReference type="PANTHER" id="PTHR47959:SF16">
    <property type="entry name" value="CRISPR-ASSOCIATED NUCLEASE_HELICASE CAS3-RELATED"/>
    <property type="match status" value="1"/>
</dbReference>
<dbReference type="Gene3D" id="3.40.50.300">
    <property type="entry name" value="P-loop containing nucleotide triphosphate hydrolases"/>
    <property type="match status" value="2"/>
</dbReference>
<dbReference type="Gene3D" id="1.10.3210.30">
    <property type="match status" value="1"/>
</dbReference>
<dbReference type="CDD" id="cd09641">
    <property type="entry name" value="Cas3''_I"/>
    <property type="match status" value="1"/>
</dbReference>
<keyword evidence="3" id="KW-0540">Nuclease</keyword>
<dbReference type="InterPro" id="IPR011545">
    <property type="entry name" value="DEAD/DEAH_box_helicase_dom"/>
</dbReference>
<evidence type="ECO:0000256" key="3">
    <source>
        <dbReference type="ARBA" id="ARBA00022722"/>
    </source>
</evidence>
<dbReference type="GO" id="GO:0046872">
    <property type="term" value="F:metal ion binding"/>
    <property type="evidence" value="ECO:0007669"/>
    <property type="project" value="UniProtKB-KW"/>
</dbReference>
<dbReference type="CDD" id="cd09639">
    <property type="entry name" value="Cas3_I"/>
    <property type="match status" value="1"/>
</dbReference>
<feature type="domain" description="HD Cas3-type" evidence="12">
    <location>
        <begin position="10"/>
        <end position="206"/>
    </location>
</feature>
<keyword evidence="9" id="KW-0051">Antiviral defense</keyword>
<keyword evidence="7" id="KW-0347">Helicase</keyword>
<dbReference type="SUPFAM" id="SSF52540">
    <property type="entry name" value="P-loop containing nucleoside triphosphate hydrolases"/>
    <property type="match status" value="1"/>
</dbReference>
<dbReference type="PROSITE" id="PS51194">
    <property type="entry name" value="HELICASE_CTER"/>
    <property type="match status" value="1"/>
</dbReference>
<dbReference type="InterPro" id="IPR050079">
    <property type="entry name" value="DEAD_box_RNA_helicase"/>
</dbReference>
<dbReference type="PANTHER" id="PTHR47959">
    <property type="entry name" value="ATP-DEPENDENT RNA HELICASE RHLE-RELATED"/>
    <property type="match status" value="1"/>
</dbReference>
<feature type="domain" description="Helicase ATP-binding" evidence="10">
    <location>
        <begin position="238"/>
        <end position="424"/>
    </location>
</feature>
<dbReference type="InterPro" id="IPR006483">
    <property type="entry name" value="CRISPR-assoc_Cas3_HD"/>
</dbReference>
<dbReference type="InterPro" id="IPR006474">
    <property type="entry name" value="Helicase_Cas3_CRISPR-ass_core"/>
</dbReference>
<dbReference type="GO" id="GO:0003724">
    <property type="term" value="F:RNA helicase activity"/>
    <property type="evidence" value="ECO:0007669"/>
    <property type="project" value="TreeGrafter"/>
</dbReference>
<dbReference type="GO" id="GO:0004518">
    <property type="term" value="F:nuclease activity"/>
    <property type="evidence" value="ECO:0007669"/>
    <property type="project" value="UniProtKB-KW"/>
</dbReference>
<dbReference type="PROSITE" id="PS51643">
    <property type="entry name" value="HD_CAS3"/>
    <property type="match status" value="1"/>
</dbReference>
<dbReference type="Pfam" id="PF22590">
    <property type="entry name" value="Cas3-like_C_2"/>
    <property type="match status" value="1"/>
</dbReference>
<organism evidence="13 14">
    <name type="scientific">Pyrococcus horikoshii (strain ATCC 700860 / DSM 12428 / JCM 9974 / NBRC 100139 / OT-3)</name>
    <dbReference type="NCBI Taxonomy" id="70601"/>
    <lineage>
        <taxon>Archaea</taxon>
        <taxon>Methanobacteriati</taxon>
        <taxon>Methanobacteriota</taxon>
        <taxon>Thermococci</taxon>
        <taxon>Thermococcales</taxon>
        <taxon>Thermococcaceae</taxon>
        <taxon>Pyrococcus</taxon>
    </lineage>
</organism>
<dbReference type="InterPro" id="IPR054712">
    <property type="entry name" value="Cas3-like_dom"/>
</dbReference>
<dbReference type="GO" id="GO:0140097">
    <property type="term" value="F:catalytic activity, acting on DNA"/>
    <property type="evidence" value="ECO:0007669"/>
    <property type="project" value="UniProtKB-ARBA"/>
</dbReference>
<dbReference type="EnsemblBacteria" id="BAA30347">
    <property type="protein sequence ID" value="BAA30347"/>
    <property type="gene ID" value="BAA30347"/>
</dbReference>
<dbReference type="KEGG" id="pho:PH1246"/>
<evidence type="ECO:0000313" key="13">
    <source>
        <dbReference type="EMBL" id="BAA30347.1"/>
    </source>
</evidence>
<dbReference type="SMART" id="SM00490">
    <property type="entry name" value="HELICc"/>
    <property type="match status" value="1"/>
</dbReference>
<keyword evidence="4" id="KW-0479">Metal-binding</keyword>
<evidence type="ECO:0000259" key="11">
    <source>
        <dbReference type="PROSITE" id="PS51194"/>
    </source>
</evidence>
<dbReference type="STRING" id="70601.gene:9378209"/>
<comment type="similarity">
    <text evidence="1">In the N-terminal section; belongs to the CRISPR-associated nuclease Cas3-HD family.</text>
</comment>
<evidence type="ECO:0000256" key="6">
    <source>
        <dbReference type="ARBA" id="ARBA00022801"/>
    </source>
</evidence>
<dbReference type="PIR" id="A71069">
    <property type="entry name" value="A71069"/>
</dbReference>
<keyword evidence="14" id="KW-1185">Reference proteome</keyword>
<gene>
    <name evidence="13" type="ordered locus">PH1246</name>
</gene>
<evidence type="ECO:0000256" key="7">
    <source>
        <dbReference type="ARBA" id="ARBA00022806"/>
    </source>
</evidence>
<evidence type="ECO:0000256" key="1">
    <source>
        <dbReference type="ARBA" id="ARBA00006847"/>
    </source>
</evidence>
<evidence type="ECO:0000256" key="8">
    <source>
        <dbReference type="ARBA" id="ARBA00022840"/>
    </source>
</evidence>
<keyword evidence="5" id="KW-0547">Nucleotide-binding</keyword>
<proteinExistence type="inferred from homology"/>
<dbReference type="GO" id="GO:0051607">
    <property type="term" value="P:defense response to virus"/>
    <property type="evidence" value="ECO:0007669"/>
    <property type="project" value="UniProtKB-KW"/>
</dbReference>
<name>O58935_PYRHO</name>
<evidence type="ECO:0000256" key="9">
    <source>
        <dbReference type="ARBA" id="ARBA00023118"/>
    </source>
</evidence>
<dbReference type="AlphaFoldDB" id="O58935"/>
<dbReference type="NCBIfam" id="TIGR01587">
    <property type="entry name" value="cas3_core"/>
    <property type="match status" value="1"/>
</dbReference>
<feature type="domain" description="Helicase C-terminal" evidence="11">
    <location>
        <begin position="440"/>
        <end position="613"/>
    </location>
</feature>
<dbReference type="GO" id="GO:0005524">
    <property type="term" value="F:ATP binding"/>
    <property type="evidence" value="ECO:0007669"/>
    <property type="project" value="UniProtKB-KW"/>
</dbReference>
<dbReference type="InterPro" id="IPR001650">
    <property type="entry name" value="Helicase_C-like"/>
</dbReference>
<dbReference type="InterPro" id="IPR027417">
    <property type="entry name" value="P-loop_NTPase"/>
</dbReference>
<reference evidence="13 14" key="1">
    <citation type="journal article" date="1998" name="DNA Res.">
        <title>Complete sequence and gene organization of the genome of a hyper-thermophilic archaebacterium, Pyrococcus horikoshii OT3.</title>
        <authorList>
            <person name="Kawarabayasi Y."/>
            <person name="Sawada M."/>
            <person name="Horikawa H."/>
            <person name="Haikawa Y."/>
            <person name="Hino Y."/>
            <person name="Yamamoto S."/>
            <person name="Sekine M."/>
            <person name="Baba S."/>
            <person name="Kosugi H."/>
            <person name="Hosoyama A."/>
            <person name="Nagai Y."/>
            <person name="Sakai M."/>
            <person name="Ogura K."/>
            <person name="Otuka R."/>
            <person name="Nakazawa H."/>
            <person name="Takamiya M."/>
            <person name="Ohfuku Y."/>
            <person name="Funahashi T."/>
            <person name="Tanaka T."/>
            <person name="Kudoh Y."/>
            <person name="Yamazaki J."/>
            <person name="Kushida N."/>
            <person name="Oguchi A."/>
            <person name="Aoki K."/>
            <person name="Nakamura Y."/>
            <person name="Robb T.F."/>
            <person name="Horikoshi K."/>
            <person name="Masuchi Y."/>
            <person name="Shizuya H."/>
            <person name="Kikuchi H."/>
        </authorList>
    </citation>
    <scope>NUCLEOTIDE SEQUENCE [LARGE SCALE GENOMIC DNA]</scope>
    <source>
        <strain evidence="14">ATCC 700860 / DSM 12428 / JCM 9974 / NBRC 100139 / OT-3</strain>
    </source>
</reference>
<dbReference type="eggNOG" id="arCOG01445">
    <property type="taxonomic scope" value="Archaea"/>
</dbReference>